<dbReference type="EMBL" id="BPWL01000010">
    <property type="protein sequence ID" value="GJJ15177.1"/>
    <property type="molecule type" value="Genomic_DNA"/>
</dbReference>
<dbReference type="SUPFAM" id="SSF50370">
    <property type="entry name" value="Ricin B-like lectins"/>
    <property type="match status" value="1"/>
</dbReference>
<organism evidence="1 2">
    <name type="scientific">Clathrus columnatus</name>
    <dbReference type="NCBI Taxonomy" id="1419009"/>
    <lineage>
        <taxon>Eukaryota</taxon>
        <taxon>Fungi</taxon>
        <taxon>Dikarya</taxon>
        <taxon>Basidiomycota</taxon>
        <taxon>Agaricomycotina</taxon>
        <taxon>Agaricomycetes</taxon>
        <taxon>Phallomycetidae</taxon>
        <taxon>Phallales</taxon>
        <taxon>Clathraceae</taxon>
        <taxon>Clathrus</taxon>
    </lineage>
</organism>
<proteinExistence type="predicted"/>
<name>A0AAV5AN55_9AGAM</name>
<evidence type="ECO:0008006" key="3">
    <source>
        <dbReference type="Google" id="ProtNLM"/>
    </source>
</evidence>
<evidence type="ECO:0000313" key="2">
    <source>
        <dbReference type="Proteomes" id="UP001050691"/>
    </source>
</evidence>
<dbReference type="AlphaFoldDB" id="A0AAV5AN55"/>
<evidence type="ECO:0000313" key="1">
    <source>
        <dbReference type="EMBL" id="GJJ15177.1"/>
    </source>
</evidence>
<dbReference type="Proteomes" id="UP001050691">
    <property type="component" value="Unassembled WGS sequence"/>
</dbReference>
<sequence length="154" mass="17531">MSTIKPNQAYSIECLHFDSEPAGRTLTVTGSEPGDPVLCDVNYHNKNQQFFLSPVKKSTGYNFTPVHPKSNIFVGLFTPGARVISTPDQKQEFFLRKTHPIYPNVYQIFVEVGNEEYAFQAEETSVRPGYPREITLQPSNPTNKCQMWRFVPVN</sequence>
<dbReference type="InterPro" id="IPR035992">
    <property type="entry name" value="Ricin_B-like_lectins"/>
</dbReference>
<gene>
    <name evidence="1" type="ORF">Clacol_009453</name>
</gene>
<reference evidence="1" key="1">
    <citation type="submission" date="2021-10" db="EMBL/GenBank/DDBJ databases">
        <title>De novo Genome Assembly of Clathrus columnatus (Basidiomycota, Fungi) Using Illumina and Nanopore Sequence Data.</title>
        <authorList>
            <person name="Ogiso-Tanaka E."/>
            <person name="Itagaki H."/>
            <person name="Hosoya T."/>
            <person name="Hosaka K."/>
        </authorList>
    </citation>
    <scope>NUCLEOTIDE SEQUENCE</scope>
    <source>
        <strain evidence="1">MO-923</strain>
    </source>
</reference>
<comment type="caution">
    <text evidence="1">The sequence shown here is derived from an EMBL/GenBank/DDBJ whole genome shotgun (WGS) entry which is preliminary data.</text>
</comment>
<keyword evidence="2" id="KW-1185">Reference proteome</keyword>
<accession>A0AAV5AN55</accession>
<dbReference type="Gene3D" id="2.80.10.50">
    <property type="match status" value="1"/>
</dbReference>
<protein>
    <recommendedName>
        <fullName evidence="3">Ricin B lectin domain-containing protein</fullName>
    </recommendedName>
</protein>